<dbReference type="InterPro" id="IPR035516">
    <property type="entry name" value="Gyrase/topoIV_suA_C"/>
</dbReference>
<organism evidence="1 2">
    <name type="scientific">Biomphalaria glabrata</name>
    <name type="common">Bloodfluke planorb</name>
    <name type="synonym">Freshwater snail</name>
    <dbReference type="NCBI Taxonomy" id="6526"/>
    <lineage>
        <taxon>Eukaryota</taxon>
        <taxon>Metazoa</taxon>
        <taxon>Spiralia</taxon>
        <taxon>Lophotrochozoa</taxon>
        <taxon>Mollusca</taxon>
        <taxon>Gastropoda</taxon>
        <taxon>Heterobranchia</taxon>
        <taxon>Euthyneura</taxon>
        <taxon>Panpulmonata</taxon>
        <taxon>Hygrophila</taxon>
        <taxon>Lymnaeoidea</taxon>
        <taxon>Planorbidae</taxon>
        <taxon>Biomphalaria</taxon>
    </lineage>
</organism>
<dbReference type="STRING" id="6526.A0A2C9KRH6"/>
<dbReference type="GO" id="GO:0005737">
    <property type="term" value="C:cytoplasm"/>
    <property type="evidence" value="ECO:0007669"/>
    <property type="project" value="TreeGrafter"/>
</dbReference>
<name>A0A2C9KRH6_BIOGL</name>
<reference evidence="1" key="1">
    <citation type="submission" date="2020-05" db="UniProtKB">
        <authorList>
            <consortium name="EnsemblMetazoa"/>
        </authorList>
    </citation>
    <scope>IDENTIFICATION</scope>
    <source>
        <strain evidence="1">BB02</strain>
    </source>
</reference>
<evidence type="ECO:0000313" key="1">
    <source>
        <dbReference type="EnsemblMetazoa" id="BGLB022674-PA"/>
    </source>
</evidence>
<dbReference type="GO" id="GO:0003918">
    <property type="term" value="F:DNA topoisomerase type II (double strand cut, ATP-hydrolyzing) activity"/>
    <property type="evidence" value="ECO:0007669"/>
    <property type="project" value="TreeGrafter"/>
</dbReference>
<dbReference type="AlphaFoldDB" id="A0A2C9KRH6"/>
<dbReference type="InterPro" id="IPR050220">
    <property type="entry name" value="Type_II_DNA_Topoisomerases"/>
</dbReference>
<dbReference type="SUPFAM" id="SSF101904">
    <property type="entry name" value="GyrA/ParC C-terminal domain-like"/>
    <property type="match status" value="1"/>
</dbReference>
<gene>
    <name evidence="1" type="primary">106078114</name>
</gene>
<proteinExistence type="predicted"/>
<dbReference type="PANTHER" id="PTHR43493">
    <property type="entry name" value="DNA GYRASE/TOPOISOMERASE SUBUNIT A"/>
    <property type="match status" value="1"/>
</dbReference>
<accession>A0A2C9KRH6</accession>
<dbReference type="PANTHER" id="PTHR43493:SF5">
    <property type="entry name" value="DNA GYRASE SUBUNIT A, CHLOROPLASTIC_MITOCHONDRIAL"/>
    <property type="match status" value="1"/>
</dbReference>
<dbReference type="VEuPathDB" id="VectorBase:BGLB022674"/>
<dbReference type="Proteomes" id="UP000076420">
    <property type="component" value="Unassembled WGS sequence"/>
</dbReference>
<evidence type="ECO:0008006" key="3">
    <source>
        <dbReference type="Google" id="ProtNLM"/>
    </source>
</evidence>
<dbReference type="GO" id="GO:0009330">
    <property type="term" value="C:DNA topoisomerase type II (double strand cut, ATP-hydrolyzing) complex"/>
    <property type="evidence" value="ECO:0007669"/>
    <property type="project" value="TreeGrafter"/>
</dbReference>
<dbReference type="Gene3D" id="2.120.10.90">
    <property type="entry name" value="DNA gyrase/topoisomerase IV, subunit A, C-terminal"/>
    <property type="match status" value="1"/>
</dbReference>
<dbReference type="InterPro" id="IPR006691">
    <property type="entry name" value="GyrA/parC_rep"/>
</dbReference>
<dbReference type="GO" id="GO:0005524">
    <property type="term" value="F:ATP binding"/>
    <property type="evidence" value="ECO:0007669"/>
    <property type="project" value="InterPro"/>
</dbReference>
<dbReference type="Pfam" id="PF03989">
    <property type="entry name" value="DNA_gyraseA_C"/>
    <property type="match status" value="6"/>
</dbReference>
<dbReference type="GO" id="GO:0006265">
    <property type="term" value="P:DNA topological change"/>
    <property type="evidence" value="ECO:0007669"/>
    <property type="project" value="InterPro"/>
</dbReference>
<dbReference type="GO" id="GO:0003677">
    <property type="term" value="F:DNA binding"/>
    <property type="evidence" value="ECO:0007669"/>
    <property type="project" value="InterPro"/>
</dbReference>
<protein>
    <recommendedName>
        <fullName evidence="3">DNA gyrase subunit A</fullName>
    </recommendedName>
</protein>
<sequence length="288" mass="31721">MSAKGYVKRIPLEEYTVQNRGGVGSKSMTTYEDDDVEKIVTTNTHTDLLIFTSFGKVYRIRAHQVPEMSKQSKGVPFINLISIEKDEKVISLLSVDNYEQGQYLFTVTRQGVVKKTPLEEYSRINRNGKIALGMREDDMLIKAMIVSDIDEIIIGSSKGKVVRFEASEARSMGRTATGVKGIDLSDDLKSKVVGASKTTQGKYILSVGQDGFGKMTEVNEYRMTKRGAKGVKSIDVEKAGYLKFVEVVNGSEDILIITKLGITIRTTLDQVATSGRGAKGVKVISLKD</sequence>
<dbReference type="EnsemblMetazoa" id="BGLB022674-RA">
    <property type="protein sequence ID" value="BGLB022674-PA"/>
    <property type="gene ID" value="BGLB022674"/>
</dbReference>
<evidence type="ECO:0000313" key="2">
    <source>
        <dbReference type="Proteomes" id="UP000076420"/>
    </source>
</evidence>
<dbReference type="KEGG" id="bgt:106078114"/>